<dbReference type="AlphaFoldDB" id="A0AAV9NSS3"/>
<name>A0AAV9NSS3_9EURO</name>
<protein>
    <submittedName>
        <fullName evidence="2">Uncharacterized protein</fullName>
    </submittedName>
</protein>
<accession>A0AAV9NSS3</accession>
<comment type="caution">
    <text evidence="2">The sequence shown here is derived from an EMBL/GenBank/DDBJ whole genome shotgun (WGS) entry which is preliminary data.</text>
</comment>
<evidence type="ECO:0000256" key="1">
    <source>
        <dbReference type="SAM" id="MobiDB-lite"/>
    </source>
</evidence>
<dbReference type="RefSeq" id="XP_064712693.1">
    <property type="nucleotide sequence ID" value="XM_064844833.1"/>
</dbReference>
<feature type="compositionally biased region" description="Polar residues" evidence="1">
    <location>
        <begin position="189"/>
        <end position="215"/>
    </location>
</feature>
<gene>
    <name evidence="2" type="ORF">LTR84_001207</name>
</gene>
<keyword evidence="3" id="KW-1185">Reference proteome</keyword>
<evidence type="ECO:0000313" key="2">
    <source>
        <dbReference type="EMBL" id="KAK5065369.1"/>
    </source>
</evidence>
<sequence length="316" mass="35211">MLSARPGFLAICPPSDSSAYTSFSGDQGLRSPRTPTYIPESMAVTSSTPYDHTKALDENSSIHSDNTRMSLPPTPDQPLAWIWVCHLCHSRYPLGVTRRCLVDGHYYCSGEANQPNLRKKKKRQSCTSEFDYVAWREWGEWKKKAAKILKSSRLGRGGGSGSGCENCVYPSQCRYPPEVKDQVEKPAQPKTTAGTTVTISSSPEVTPPTTIQATPQREKNEEKVFQSTSNENVSFDQILHGIFTDEKTAMKIDSAKKEAIIKKKGNGSGKRKNPQHQLAYEEEMANEAARLKELVGVELWNNLEDIDLGNLKRKVD</sequence>
<feature type="region of interest" description="Disordered" evidence="1">
    <location>
        <begin position="183"/>
        <end position="219"/>
    </location>
</feature>
<dbReference type="GeneID" id="89969429"/>
<proteinExistence type="predicted"/>
<dbReference type="EMBL" id="JAVRRD010000001">
    <property type="protein sequence ID" value="KAK5065369.1"/>
    <property type="molecule type" value="Genomic_DNA"/>
</dbReference>
<reference evidence="2 3" key="1">
    <citation type="submission" date="2023-08" db="EMBL/GenBank/DDBJ databases">
        <title>Black Yeasts Isolated from many extreme environments.</title>
        <authorList>
            <person name="Coleine C."/>
            <person name="Stajich J.E."/>
            <person name="Selbmann L."/>
        </authorList>
    </citation>
    <scope>NUCLEOTIDE SEQUENCE [LARGE SCALE GENOMIC DNA]</scope>
    <source>
        <strain evidence="2 3">CCFEE 5792</strain>
    </source>
</reference>
<dbReference type="Proteomes" id="UP001358417">
    <property type="component" value="Unassembled WGS sequence"/>
</dbReference>
<organism evidence="2 3">
    <name type="scientific">Exophiala bonariae</name>
    <dbReference type="NCBI Taxonomy" id="1690606"/>
    <lineage>
        <taxon>Eukaryota</taxon>
        <taxon>Fungi</taxon>
        <taxon>Dikarya</taxon>
        <taxon>Ascomycota</taxon>
        <taxon>Pezizomycotina</taxon>
        <taxon>Eurotiomycetes</taxon>
        <taxon>Chaetothyriomycetidae</taxon>
        <taxon>Chaetothyriales</taxon>
        <taxon>Herpotrichiellaceae</taxon>
        <taxon>Exophiala</taxon>
    </lineage>
</organism>
<evidence type="ECO:0000313" key="3">
    <source>
        <dbReference type="Proteomes" id="UP001358417"/>
    </source>
</evidence>